<dbReference type="EMBL" id="CP012159">
    <property type="protein sequence ID" value="AKT35909.1"/>
    <property type="molecule type" value="Genomic_DNA"/>
</dbReference>
<feature type="transmembrane region" description="Helical" evidence="3">
    <location>
        <begin position="249"/>
        <end position="267"/>
    </location>
</feature>
<keyword evidence="5" id="KW-1185">Reference proteome</keyword>
<dbReference type="InterPro" id="IPR043130">
    <property type="entry name" value="CDP-OH_PTrfase_TM_dom"/>
</dbReference>
<feature type="transmembrane region" description="Helical" evidence="3">
    <location>
        <begin position="130"/>
        <end position="149"/>
    </location>
</feature>
<dbReference type="GO" id="GO:0016020">
    <property type="term" value="C:membrane"/>
    <property type="evidence" value="ECO:0007669"/>
    <property type="project" value="InterPro"/>
</dbReference>
<keyword evidence="3" id="KW-0472">Membrane</keyword>
<dbReference type="STRING" id="52.CMC5_000200"/>
<dbReference type="RefSeq" id="WP_050428503.1">
    <property type="nucleotide sequence ID" value="NZ_CP012159.1"/>
</dbReference>
<evidence type="ECO:0000256" key="2">
    <source>
        <dbReference type="RuleBase" id="RU003750"/>
    </source>
</evidence>
<evidence type="ECO:0000256" key="1">
    <source>
        <dbReference type="ARBA" id="ARBA00022679"/>
    </source>
</evidence>
<dbReference type="AlphaFoldDB" id="A0A0K1E4X6"/>
<feature type="transmembrane region" description="Helical" evidence="3">
    <location>
        <begin position="102"/>
        <end position="124"/>
    </location>
</feature>
<evidence type="ECO:0000313" key="5">
    <source>
        <dbReference type="Proteomes" id="UP000067626"/>
    </source>
</evidence>
<evidence type="ECO:0000313" key="4">
    <source>
        <dbReference type="EMBL" id="AKT35909.1"/>
    </source>
</evidence>
<dbReference type="PROSITE" id="PS00379">
    <property type="entry name" value="CDP_ALCOHOL_P_TRANSF"/>
    <property type="match status" value="1"/>
</dbReference>
<keyword evidence="3" id="KW-1133">Transmembrane helix</keyword>
<protein>
    <recommendedName>
        <fullName evidence="6">CDP-alcohol phosphatidyltransferase</fullName>
    </recommendedName>
</protein>
<dbReference type="InterPro" id="IPR048254">
    <property type="entry name" value="CDP_ALCOHOL_P_TRANSF_CS"/>
</dbReference>
<reference evidence="4 5" key="1">
    <citation type="submission" date="2015-07" db="EMBL/GenBank/DDBJ databases">
        <title>Genome analysis of myxobacterium Chondromyces crocatus Cm c5 reveals a high potential for natural compound synthesis and the genetic basis for the loss of fruiting body formation.</title>
        <authorList>
            <person name="Zaburannyi N."/>
            <person name="Bunk B."/>
            <person name="Maier J."/>
            <person name="Overmann J."/>
            <person name="Mueller R."/>
        </authorList>
    </citation>
    <scope>NUCLEOTIDE SEQUENCE [LARGE SCALE GENOMIC DNA]</scope>
    <source>
        <strain evidence="4 5">Cm c5</strain>
    </source>
</reference>
<dbReference type="GO" id="GO:0016780">
    <property type="term" value="F:phosphotransferase activity, for other substituted phosphate groups"/>
    <property type="evidence" value="ECO:0007669"/>
    <property type="project" value="InterPro"/>
</dbReference>
<keyword evidence="1 2" id="KW-0808">Transferase</keyword>
<feature type="transmembrane region" description="Helical" evidence="3">
    <location>
        <begin position="71"/>
        <end position="90"/>
    </location>
</feature>
<dbReference type="Proteomes" id="UP000067626">
    <property type="component" value="Chromosome"/>
</dbReference>
<sequence length="313" mass="33889">MGLLQGYLSALKPLDVEEPIDVYVHRPPAYLLARLLLPTPVTPDQVTIASMGVGVLGGVLIAWPFPGHLTLAALCIFASTVLDCADGMLARLRRSSSALGRMLDGIADLVTISAVVAGHVVLVVSQRARAPWEMALVLVAMGATVFTSARHTAGYDHYKNVWLRLTTPRAGEAEDLPRARARFEAERARGLGLVGYVAWRIYLGYLSGQRAWVKRFDPFTVQDLAEVPAGEPACAARYRHHGARAMKHWRSVFGVGSLMAGLTVATALGWPELLVGFRLVVLNGVLYLILQPIQRQASREAFAGVANHAGRNP</sequence>
<dbReference type="Gene3D" id="1.20.120.1760">
    <property type="match status" value="1"/>
</dbReference>
<dbReference type="InterPro" id="IPR000462">
    <property type="entry name" value="CDP-OH_P_trans"/>
</dbReference>
<evidence type="ECO:0000256" key="3">
    <source>
        <dbReference type="SAM" id="Phobius"/>
    </source>
</evidence>
<accession>A0A0K1E4X6</accession>
<comment type="similarity">
    <text evidence="2">Belongs to the CDP-alcohol phosphatidyltransferase class-I family.</text>
</comment>
<keyword evidence="3" id="KW-0812">Transmembrane</keyword>
<evidence type="ECO:0008006" key="6">
    <source>
        <dbReference type="Google" id="ProtNLM"/>
    </source>
</evidence>
<dbReference type="KEGG" id="ccro:CMC5_000200"/>
<gene>
    <name evidence="4" type="ORF">CMC5_000200</name>
</gene>
<dbReference type="Pfam" id="PF01066">
    <property type="entry name" value="CDP-OH_P_transf"/>
    <property type="match status" value="1"/>
</dbReference>
<feature type="transmembrane region" description="Helical" evidence="3">
    <location>
        <begin position="273"/>
        <end position="290"/>
    </location>
</feature>
<proteinExistence type="inferred from homology"/>
<organism evidence="4 5">
    <name type="scientific">Chondromyces crocatus</name>
    <dbReference type="NCBI Taxonomy" id="52"/>
    <lineage>
        <taxon>Bacteria</taxon>
        <taxon>Pseudomonadati</taxon>
        <taxon>Myxococcota</taxon>
        <taxon>Polyangia</taxon>
        <taxon>Polyangiales</taxon>
        <taxon>Polyangiaceae</taxon>
        <taxon>Chondromyces</taxon>
    </lineage>
</organism>
<name>A0A0K1E4X6_CHOCO</name>
<dbReference type="GO" id="GO:0008654">
    <property type="term" value="P:phospholipid biosynthetic process"/>
    <property type="evidence" value="ECO:0007669"/>
    <property type="project" value="InterPro"/>
</dbReference>